<gene>
    <name evidence="1" type="ORF">BEH_10945</name>
</gene>
<dbReference type="InterPro" id="IPR050855">
    <property type="entry name" value="NDM-1-like"/>
</dbReference>
<dbReference type="OrthoDB" id="9802248at2"/>
<dbReference type="GO" id="GO:0016787">
    <property type="term" value="F:hydrolase activity"/>
    <property type="evidence" value="ECO:0007669"/>
    <property type="project" value="UniProtKB-KW"/>
</dbReference>
<dbReference type="SMART" id="SM00849">
    <property type="entry name" value="Lactamase_B"/>
    <property type="match status" value="1"/>
</dbReference>
<proteinExistence type="predicted"/>
<reference evidence="1 2" key="1">
    <citation type="journal article" date="2015" name="PLoS ONE">
        <title>Genome Sequence of Bacillus endophyticus and Analysis of Its Companion Mechanism in the Ketogulonigenium vulgare-Bacillus Strain Consortium.</title>
        <authorList>
            <person name="Jia N."/>
            <person name="Du J."/>
            <person name="Ding M.Z."/>
            <person name="Gao F."/>
            <person name="Yuan Y.J."/>
        </authorList>
    </citation>
    <scope>NUCLEOTIDE SEQUENCE [LARGE SCALE GENOMIC DNA]</scope>
    <source>
        <strain evidence="1 2">Hbe603</strain>
    </source>
</reference>
<dbReference type="PANTHER" id="PTHR42951">
    <property type="entry name" value="METALLO-BETA-LACTAMASE DOMAIN-CONTAINING"/>
    <property type="match status" value="1"/>
</dbReference>
<dbReference type="Proteomes" id="UP000036202">
    <property type="component" value="Chromosome"/>
</dbReference>
<dbReference type="AlphaFoldDB" id="A0A1X7E7J7"/>
<dbReference type="Gene3D" id="3.60.15.10">
    <property type="entry name" value="Ribonuclease Z/Hydroxyacylglutathione hydrolase-like"/>
    <property type="match status" value="1"/>
</dbReference>
<name>A0A1X7E7J7_9BACI</name>
<accession>A0A1X7E7J7</accession>
<keyword evidence="2" id="KW-1185">Reference proteome</keyword>
<dbReference type="InterPro" id="IPR036866">
    <property type="entry name" value="RibonucZ/Hydroxyglut_hydro"/>
</dbReference>
<dbReference type="CDD" id="cd07721">
    <property type="entry name" value="yflN-like_MBL-fold"/>
    <property type="match status" value="1"/>
</dbReference>
<dbReference type="SUPFAM" id="SSF56281">
    <property type="entry name" value="Metallo-hydrolase/oxidoreductase"/>
    <property type="match status" value="1"/>
</dbReference>
<evidence type="ECO:0000313" key="2">
    <source>
        <dbReference type="Proteomes" id="UP000036202"/>
    </source>
</evidence>
<organism evidence="1 2">
    <name type="scientific">Priestia filamentosa</name>
    <dbReference type="NCBI Taxonomy" id="1402861"/>
    <lineage>
        <taxon>Bacteria</taxon>
        <taxon>Bacillati</taxon>
        <taxon>Bacillota</taxon>
        <taxon>Bacilli</taxon>
        <taxon>Bacillales</taxon>
        <taxon>Bacillaceae</taxon>
        <taxon>Priestia</taxon>
    </lineage>
</organism>
<evidence type="ECO:0000313" key="1">
    <source>
        <dbReference type="EMBL" id="AKO92560.1"/>
    </source>
</evidence>
<dbReference type="InterPro" id="IPR001279">
    <property type="entry name" value="Metallo-B-lactamas"/>
</dbReference>
<accession>A0A0H4KG32</accession>
<reference evidence="2" key="2">
    <citation type="submission" date="2015-06" db="EMBL/GenBank/DDBJ databases">
        <title>Genome Sequence of Bacillus endophyticus and Analysis of its Companion Mechanism in the Ketogulonigenium vulgare-Bacillus strain Consortium.</title>
        <authorList>
            <person name="Jia N."/>
            <person name="Du J."/>
            <person name="Ding M.-Z."/>
            <person name="Gao F."/>
            <person name="Yuan Y.-J."/>
        </authorList>
    </citation>
    <scope>NUCLEOTIDE SEQUENCE [LARGE SCALE GENOMIC DNA]</scope>
    <source>
        <strain evidence="2">Hbe603</strain>
    </source>
</reference>
<dbReference type="Pfam" id="PF00753">
    <property type="entry name" value="Lactamase_B"/>
    <property type="match status" value="1"/>
</dbReference>
<dbReference type="PATRIC" id="fig|135735.6.peg.2283"/>
<dbReference type="PANTHER" id="PTHR42951:SF15">
    <property type="entry name" value="METALLO-BETA-LACTAMASE SUPERFAMILY PROTEIN"/>
    <property type="match status" value="1"/>
</dbReference>
<dbReference type="EMBL" id="CP011974">
    <property type="protein sequence ID" value="AKO92560.1"/>
    <property type="molecule type" value="Genomic_DNA"/>
</dbReference>
<protein>
    <submittedName>
        <fullName evidence="1">Hydrolase</fullName>
    </submittedName>
</protein>
<keyword evidence="1" id="KW-0378">Hydrolase</keyword>
<dbReference type="RefSeq" id="WP_019394530.1">
    <property type="nucleotide sequence ID" value="NZ_JAWVPK010000003.1"/>
</dbReference>
<dbReference type="KEGG" id="beo:BEH_10945"/>
<sequence>MKIAEGLEILKLEMGSGEQKMIVYPTVIYDKEACVLVDTGMPGYAKELHNLMSEGNLNPERLTGVLLTHQDIDHIGSLPELIKENENLHIYAHEKDIPYIEGEKPFIKLDEEKKKYVTSSLTEHERLLFDETFYNPENKVVTHVLKDGETLPIAGGVKVIHTPGHTPGHISLYHEQSKTLIAGDAMIVENGELLGPNPPFTPNMEQALESLNKFKHLEIETLIGYHGGIFKGDIEKRLQELTSHSKA</sequence>